<protein>
    <submittedName>
        <fullName evidence="1">Uncharacterized protein</fullName>
    </submittedName>
</protein>
<proteinExistence type="predicted"/>
<evidence type="ECO:0000313" key="1">
    <source>
        <dbReference type="EMBL" id="KAG2090475.1"/>
    </source>
</evidence>
<dbReference type="GeneID" id="64705215"/>
<dbReference type="AlphaFoldDB" id="A0A9P7EUT0"/>
<sequence length="150" mass="16655">MFGEYDFLNIQPKGGKVKTPIEIAHNEVKKGIFEDLTSRLGLSSLLDLPLITLSNGQTCRARIVKANLSELELLILNKPLSIKDEIMSKDAEHHAKGAEHRMASTTQSYLQSALDYGKPVVDIKNVNISYGPHKVTTLFFMVSISMTLLI</sequence>
<reference evidence="1" key="1">
    <citation type="journal article" date="2020" name="New Phytol.">
        <title>Comparative genomics reveals dynamic genome evolution in host specialist ectomycorrhizal fungi.</title>
        <authorList>
            <person name="Lofgren L.A."/>
            <person name="Nguyen N.H."/>
            <person name="Vilgalys R."/>
            <person name="Ruytinx J."/>
            <person name="Liao H.L."/>
            <person name="Branco S."/>
            <person name="Kuo A."/>
            <person name="LaButti K."/>
            <person name="Lipzen A."/>
            <person name="Andreopoulos W."/>
            <person name="Pangilinan J."/>
            <person name="Riley R."/>
            <person name="Hundley H."/>
            <person name="Na H."/>
            <person name="Barry K."/>
            <person name="Grigoriev I.V."/>
            <person name="Stajich J.E."/>
            <person name="Kennedy P.G."/>
        </authorList>
    </citation>
    <scope>NUCLEOTIDE SEQUENCE</scope>
    <source>
        <strain evidence="1">FC423</strain>
    </source>
</reference>
<dbReference type="Proteomes" id="UP000823399">
    <property type="component" value="Unassembled WGS sequence"/>
</dbReference>
<name>A0A9P7EUT0_9AGAM</name>
<dbReference type="EMBL" id="JABBWM010000103">
    <property type="protein sequence ID" value="KAG2090475.1"/>
    <property type="molecule type" value="Genomic_DNA"/>
</dbReference>
<organism evidence="1 2">
    <name type="scientific">Suillus discolor</name>
    <dbReference type="NCBI Taxonomy" id="1912936"/>
    <lineage>
        <taxon>Eukaryota</taxon>
        <taxon>Fungi</taxon>
        <taxon>Dikarya</taxon>
        <taxon>Basidiomycota</taxon>
        <taxon>Agaricomycotina</taxon>
        <taxon>Agaricomycetes</taxon>
        <taxon>Agaricomycetidae</taxon>
        <taxon>Boletales</taxon>
        <taxon>Suillineae</taxon>
        <taxon>Suillaceae</taxon>
        <taxon>Suillus</taxon>
    </lineage>
</organism>
<gene>
    <name evidence="1" type="ORF">F5147DRAFT_787197</name>
</gene>
<evidence type="ECO:0000313" key="2">
    <source>
        <dbReference type="Proteomes" id="UP000823399"/>
    </source>
</evidence>
<dbReference type="InterPro" id="IPR027417">
    <property type="entry name" value="P-loop_NTPase"/>
</dbReference>
<accession>A0A9P7EUT0</accession>
<dbReference type="OrthoDB" id="10255969at2759"/>
<dbReference type="SUPFAM" id="SSF52540">
    <property type="entry name" value="P-loop containing nucleoside triphosphate hydrolases"/>
    <property type="match status" value="1"/>
</dbReference>
<keyword evidence="2" id="KW-1185">Reference proteome</keyword>
<dbReference type="RefSeq" id="XP_041286218.1">
    <property type="nucleotide sequence ID" value="XM_041442956.1"/>
</dbReference>
<comment type="caution">
    <text evidence="1">The sequence shown here is derived from an EMBL/GenBank/DDBJ whole genome shotgun (WGS) entry which is preliminary data.</text>
</comment>